<sequence length="74" mass="8259">MSEDGKLRPATAEEIADSIAFALRYEGRKRVAHADEMMARITADRLVRHLRRSGFVVLRQPDAPAPTDKPGVED</sequence>
<dbReference type="OrthoDB" id="7274058at2"/>
<name>A0A2S6NLK3_RHOGL</name>
<dbReference type="RefSeq" id="WP_104517810.1">
    <property type="nucleotide sequence ID" value="NZ_NHRY01000059.1"/>
</dbReference>
<evidence type="ECO:0000313" key="2">
    <source>
        <dbReference type="Proteomes" id="UP000239724"/>
    </source>
</evidence>
<keyword evidence="2" id="KW-1185">Reference proteome</keyword>
<comment type="caution">
    <text evidence="1">The sequence shown here is derived from an EMBL/GenBank/DDBJ whole genome shotgun (WGS) entry which is preliminary data.</text>
</comment>
<proteinExistence type="predicted"/>
<reference evidence="1 2" key="1">
    <citation type="journal article" date="2018" name="Arch. Microbiol.">
        <title>New insights into the metabolic potential of the phototrophic purple bacterium Rhodopila globiformis DSM 161(T) from its draft genome sequence and evidence for a vanadium-dependent nitrogenase.</title>
        <authorList>
            <person name="Imhoff J.F."/>
            <person name="Rahn T."/>
            <person name="Kunzel S."/>
            <person name="Neulinger S.C."/>
        </authorList>
    </citation>
    <scope>NUCLEOTIDE SEQUENCE [LARGE SCALE GENOMIC DNA]</scope>
    <source>
        <strain evidence="1 2">DSM 161</strain>
    </source>
</reference>
<gene>
    <name evidence="1" type="ORF">CCS01_05330</name>
</gene>
<organism evidence="1 2">
    <name type="scientific">Rhodopila globiformis</name>
    <name type="common">Rhodopseudomonas globiformis</name>
    <dbReference type="NCBI Taxonomy" id="1071"/>
    <lineage>
        <taxon>Bacteria</taxon>
        <taxon>Pseudomonadati</taxon>
        <taxon>Pseudomonadota</taxon>
        <taxon>Alphaproteobacteria</taxon>
        <taxon>Acetobacterales</taxon>
        <taxon>Acetobacteraceae</taxon>
        <taxon>Rhodopila</taxon>
    </lineage>
</organism>
<dbReference type="Proteomes" id="UP000239724">
    <property type="component" value="Unassembled WGS sequence"/>
</dbReference>
<dbReference type="EMBL" id="NHRY01000059">
    <property type="protein sequence ID" value="PPQ36315.1"/>
    <property type="molecule type" value="Genomic_DNA"/>
</dbReference>
<accession>A0A2S6NLK3</accession>
<dbReference type="AlphaFoldDB" id="A0A2S6NLK3"/>
<evidence type="ECO:0000313" key="1">
    <source>
        <dbReference type="EMBL" id="PPQ36315.1"/>
    </source>
</evidence>
<protein>
    <submittedName>
        <fullName evidence="1">Uncharacterized protein</fullName>
    </submittedName>
</protein>